<feature type="transmembrane region" description="Helical" evidence="8">
    <location>
        <begin position="201"/>
        <end position="224"/>
    </location>
</feature>
<dbReference type="Proteomes" id="UP001055712">
    <property type="component" value="Unassembled WGS sequence"/>
</dbReference>
<dbReference type="AlphaFoldDB" id="A0A9D4TLR8"/>
<feature type="transmembrane region" description="Helical" evidence="8">
    <location>
        <begin position="175"/>
        <end position="194"/>
    </location>
</feature>
<dbReference type="GO" id="GO:0005886">
    <property type="term" value="C:plasma membrane"/>
    <property type="evidence" value="ECO:0007669"/>
    <property type="project" value="TreeGrafter"/>
</dbReference>
<dbReference type="EMBL" id="SIDB01000009">
    <property type="protein sequence ID" value="KAI3428435.1"/>
    <property type="molecule type" value="Genomic_DNA"/>
</dbReference>
<evidence type="ECO:0000256" key="8">
    <source>
        <dbReference type="SAM" id="Phobius"/>
    </source>
</evidence>
<evidence type="ECO:0000256" key="2">
    <source>
        <dbReference type="ARBA" id="ARBA00009965"/>
    </source>
</evidence>
<dbReference type="PRINTS" id="PR00447">
    <property type="entry name" value="NATRESASSCMP"/>
</dbReference>
<dbReference type="GO" id="GO:0005384">
    <property type="term" value="F:manganese ion transmembrane transporter activity"/>
    <property type="evidence" value="ECO:0007669"/>
    <property type="project" value="TreeGrafter"/>
</dbReference>
<protein>
    <submittedName>
        <fullName evidence="9">Uncharacterized protein</fullName>
    </submittedName>
</protein>
<evidence type="ECO:0000313" key="10">
    <source>
        <dbReference type="Proteomes" id="UP001055712"/>
    </source>
</evidence>
<dbReference type="PANTHER" id="PTHR11706">
    <property type="entry name" value="SOLUTE CARRIER PROTEIN FAMILY 11 MEMBER"/>
    <property type="match status" value="1"/>
</dbReference>
<evidence type="ECO:0000256" key="5">
    <source>
        <dbReference type="ARBA" id="ARBA00022989"/>
    </source>
</evidence>
<feature type="transmembrane region" description="Helical" evidence="8">
    <location>
        <begin position="296"/>
        <end position="326"/>
    </location>
</feature>
<dbReference type="PANTHER" id="PTHR11706:SF33">
    <property type="entry name" value="NATURAL RESISTANCE-ASSOCIATED MACROPHAGE PROTEIN 2"/>
    <property type="match status" value="1"/>
</dbReference>
<gene>
    <name evidence="9" type="ORF">D9Q98_007262</name>
</gene>
<sequence>MSSLVPFRQSSFFFGRRGSFGAHERPPPRPDSAEESELHRQLLEGAAVDVESCYDDTFAFSWKRLLLHVGPGALMCIAYVDPGNLEADLQTGVTTGYQLLWVLLWSTGMGYLLQSLAARLGVATGKHLAEHCKEQYPSGVRHVLWLMAELAIIGSDVQEVIGTAIALLLLSGGGLPLWGGVLLAAVAAFLLLFMERLGVRYLEIVFEVLIAVMSVSMGLLFFLVDIPYGQVARGLSVPSLPRSAIPTACGLLGAIIMPHNLFLHSALVHSRPVETSSSSGRSTPARSSDSSKKESVLYYNIEAGLALAVTLFINVCVISVFAAGFFGKKTEGDIGLINAGEYLGATFGKHMTVIWAVGLLAAGQSSTMTGTYAGQFVMGGFLDLKMSAGKRMLFTRAVAICPTLLVALAARDDTTQLDVLNQWINILQSVQLPFAVIPLLLLTSNKAVMGPALVNSRVTTAVCWLIAAAIITINAGAAFETLTPILPRVWLLQTGFWLAVAAYLGFLLYLVLTPERVWRVMAAAARSLGCCCGLPHCGSSPSQAASGYRSLPSSDACQAGETLGNAGVTPPAVPLDPQRALKGGKPAPAAMEPAG</sequence>
<keyword evidence="4 8" id="KW-0812">Transmembrane</keyword>
<feature type="transmembrane region" description="Helical" evidence="8">
    <location>
        <begin position="353"/>
        <end position="373"/>
    </location>
</feature>
<dbReference type="GO" id="GO:0015086">
    <property type="term" value="F:cadmium ion transmembrane transporter activity"/>
    <property type="evidence" value="ECO:0007669"/>
    <property type="project" value="TreeGrafter"/>
</dbReference>
<feature type="transmembrane region" description="Helical" evidence="8">
    <location>
        <begin position="393"/>
        <end position="410"/>
    </location>
</feature>
<comment type="similarity">
    <text evidence="2">Belongs to the NRAMP (TC 2.A.55) family.</text>
</comment>
<comment type="caution">
    <text evidence="9">The sequence shown here is derived from an EMBL/GenBank/DDBJ whole genome shotgun (WGS) entry which is preliminary data.</text>
</comment>
<evidence type="ECO:0000256" key="3">
    <source>
        <dbReference type="ARBA" id="ARBA00022448"/>
    </source>
</evidence>
<dbReference type="GO" id="GO:0034755">
    <property type="term" value="P:iron ion transmembrane transport"/>
    <property type="evidence" value="ECO:0007669"/>
    <property type="project" value="TreeGrafter"/>
</dbReference>
<evidence type="ECO:0000256" key="6">
    <source>
        <dbReference type="ARBA" id="ARBA00023136"/>
    </source>
</evidence>
<evidence type="ECO:0000313" key="9">
    <source>
        <dbReference type="EMBL" id="KAI3428435.1"/>
    </source>
</evidence>
<dbReference type="Pfam" id="PF01566">
    <property type="entry name" value="Nramp"/>
    <property type="match status" value="1"/>
</dbReference>
<organism evidence="9 10">
    <name type="scientific">Chlorella vulgaris</name>
    <name type="common">Green alga</name>
    <dbReference type="NCBI Taxonomy" id="3077"/>
    <lineage>
        <taxon>Eukaryota</taxon>
        <taxon>Viridiplantae</taxon>
        <taxon>Chlorophyta</taxon>
        <taxon>core chlorophytes</taxon>
        <taxon>Trebouxiophyceae</taxon>
        <taxon>Chlorellales</taxon>
        <taxon>Chlorellaceae</taxon>
        <taxon>Chlorella clade</taxon>
        <taxon>Chlorella</taxon>
    </lineage>
</organism>
<keyword evidence="10" id="KW-1185">Reference proteome</keyword>
<feature type="transmembrane region" description="Helical" evidence="8">
    <location>
        <begin position="244"/>
        <end position="263"/>
    </location>
</feature>
<proteinExistence type="inferred from homology"/>
<feature type="transmembrane region" description="Helical" evidence="8">
    <location>
        <begin position="422"/>
        <end position="442"/>
    </location>
</feature>
<feature type="transmembrane region" description="Helical" evidence="8">
    <location>
        <begin position="454"/>
        <end position="478"/>
    </location>
</feature>
<dbReference type="OrthoDB" id="409173at2759"/>
<evidence type="ECO:0000256" key="7">
    <source>
        <dbReference type="SAM" id="MobiDB-lite"/>
    </source>
</evidence>
<dbReference type="InterPro" id="IPR001046">
    <property type="entry name" value="NRAMP_fam"/>
</dbReference>
<comment type="subcellular location">
    <subcellularLocation>
        <location evidence="1">Membrane</location>
        <topology evidence="1">Multi-pass membrane protein</topology>
    </subcellularLocation>
</comment>
<evidence type="ECO:0000256" key="1">
    <source>
        <dbReference type="ARBA" id="ARBA00004141"/>
    </source>
</evidence>
<feature type="transmembrane region" description="Helical" evidence="8">
    <location>
        <begin position="490"/>
        <end position="512"/>
    </location>
</feature>
<keyword evidence="5 8" id="KW-1133">Transmembrane helix</keyword>
<keyword evidence="3" id="KW-0813">Transport</keyword>
<feature type="region of interest" description="Disordered" evidence="7">
    <location>
        <begin position="561"/>
        <end position="595"/>
    </location>
</feature>
<name>A0A9D4TLR8_CHLVU</name>
<dbReference type="NCBIfam" id="NF037982">
    <property type="entry name" value="Nramp_1"/>
    <property type="match status" value="1"/>
</dbReference>
<accession>A0A9D4TLR8</accession>
<dbReference type="NCBIfam" id="TIGR01197">
    <property type="entry name" value="nramp"/>
    <property type="match status" value="1"/>
</dbReference>
<evidence type="ECO:0000256" key="4">
    <source>
        <dbReference type="ARBA" id="ARBA00022692"/>
    </source>
</evidence>
<reference evidence="9" key="1">
    <citation type="journal article" date="2019" name="Plant J.">
        <title>Chlorella vulgaris genome assembly and annotation reveals the molecular basis for metabolic acclimation to high light conditions.</title>
        <authorList>
            <person name="Cecchin M."/>
            <person name="Marcolungo L."/>
            <person name="Rossato M."/>
            <person name="Girolomoni L."/>
            <person name="Cosentino E."/>
            <person name="Cuine S."/>
            <person name="Li-Beisson Y."/>
            <person name="Delledonne M."/>
            <person name="Ballottari M."/>
        </authorList>
    </citation>
    <scope>NUCLEOTIDE SEQUENCE</scope>
    <source>
        <strain evidence="9">211/11P</strain>
    </source>
</reference>
<keyword evidence="6 8" id="KW-0472">Membrane</keyword>
<reference evidence="9" key="2">
    <citation type="submission" date="2020-11" db="EMBL/GenBank/DDBJ databases">
        <authorList>
            <person name="Cecchin M."/>
            <person name="Marcolungo L."/>
            <person name="Rossato M."/>
            <person name="Girolomoni L."/>
            <person name="Cosentino E."/>
            <person name="Cuine S."/>
            <person name="Li-Beisson Y."/>
            <person name="Delledonne M."/>
            <person name="Ballottari M."/>
        </authorList>
    </citation>
    <scope>NUCLEOTIDE SEQUENCE</scope>
    <source>
        <strain evidence="9">211/11P</strain>
        <tissue evidence="9">Whole cell</tissue>
    </source>
</reference>